<dbReference type="EMBL" id="JAGEMK010000005">
    <property type="protein sequence ID" value="MBO1752449.1"/>
    <property type="molecule type" value="Genomic_DNA"/>
</dbReference>
<evidence type="ECO:0000259" key="2">
    <source>
        <dbReference type="SMART" id="SM00867"/>
    </source>
</evidence>
<dbReference type="InterPro" id="IPR007372">
    <property type="entry name" value="Lipid/polyisoprenoid-bd_YceI"/>
</dbReference>
<evidence type="ECO:0000313" key="4">
    <source>
        <dbReference type="Proteomes" id="UP000664209"/>
    </source>
</evidence>
<dbReference type="PANTHER" id="PTHR34406">
    <property type="entry name" value="PROTEIN YCEI"/>
    <property type="match status" value="1"/>
</dbReference>
<keyword evidence="4" id="KW-1185">Reference proteome</keyword>
<dbReference type="AlphaFoldDB" id="A0A939LUN0"/>
<dbReference type="PANTHER" id="PTHR34406:SF1">
    <property type="entry name" value="PROTEIN YCEI"/>
    <property type="match status" value="1"/>
</dbReference>
<sequence length="186" mass="19348">MSTTTTALPAGLTSGTWAVDASHSEASFSVRHAGIAKVRGTVAITEGTILVGEDLTVTSVTAALDATTIDTRDANRDGHLKSADFFDVENHPTWTFASTTITADGEDYAIEGDLTIHGVTRPVTLKTEFGGTATDPFGNARAGYSASTEISRKDFGLTWNAALETGGVLVGDTVKIAIEISAIKQA</sequence>
<dbReference type="InterPro" id="IPR036761">
    <property type="entry name" value="TTHA0802/YceI-like_sf"/>
</dbReference>
<evidence type="ECO:0000256" key="1">
    <source>
        <dbReference type="ARBA" id="ARBA00008812"/>
    </source>
</evidence>
<feature type="domain" description="Lipid/polyisoprenoid-binding YceI-like" evidence="2">
    <location>
        <begin position="16"/>
        <end position="183"/>
    </location>
</feature>
<dbReference type="Gene3D" id="2.40.128.110">
    <property type="entry name" value="Lipid/polyisoprenoid-binding, YceI-like"/>
    <property type="match status" value="1"/>
</dbReference>
<gene>
    <name evidence="3" type="ORF">J4G33_11620</name>
</gene>
<comment type="caution">
    <text evidence="3">The sequence shown here is derived from an EMBL/GenBank/DDBJ whole genome shotgun (WGS) entry which is preliminary data.</text>
</comment>
<dbReference type="Pfam" id="PF04264">
    <property type="entry name" value="YceI"/>
    <property type="match status" value="1"/>
</dbReference>
<organism evidence="3 4">
    <name type="scientific">Actinotalea soli</name>
    <dbReference type="NCBI Taxonomy" id="2819234"/>
    <lineage>
        <taxon>Bacteria</taxon>
        <taxon>Bacillati</taxon>
        <taxon>Actinomycetota</taxon>
        <taxon>Actinomycetes</taxon>
        <taxon>Micrococcales</taxon>
        <taxon>Cellulomonadaceae</taxon>
        <taxon>Actinotalea</taxon>
    </lineage>
</organism>
<dbReference type="SUPFAM" id="SSF101874">
    <property type="entry name" value="YceI-like"/>
    <property type="match status" value="1"/>
</dbReference>
<dbReference type="RefSeq" id="WP_208056126.1">
    <property type="nucleotide sequence ID" value="NZ_JAGEMK010000005.1"/>
</dbReference>
<reference evidence="3" key="1">
    <citation type="submission" date="2021-03" db="EMBL/GenBank/DDBJ databases">
        <title>Actinotalea soli sp. nov., isolated from soil.</title>
        <authorList>
            <person name="Ping W."/>
            <person name="Zhang J."/>
        </authorList>
    </citation>
    <scope>NUCLEOTIDE SEQUENCE</scope>
    <source>
        <strain evidence="3">BY-33</strain>
    </source>
</reference>
<dbReference type="SMART" id="SM00867">
    <property type="entry name" value="YceI"/>
    <property type="match status" value="1"/>
</dbReference>
<name>A0A939LUN0_9CELL</name>
<dbReference type="Proteomes" id="UP000664209">
    <property type="component" value="Unassembled WGS sequence"/>
</dbReference>
<proteinExistence type="inferred from homology"/>
<protein>
    <submittedName>
        <fullName evidence="3">YceI family protein</fullName>
    </submittedName>
</protein>
<evidence type="ECO:0000313" key="3">
    <source>
        <dbReference type="EMBL" id="MBO1752449.1"/>
    </source>
</evidence>
<accession>A0A939LUN0</accession>
<comment type="similarity">
    <text evidence="1">Belongs to the UPF0312 family.</text>
</comment>